<dbReference type="EMBL" id="AKBN01001696">
    <property type="protein sequence ID" value="KFA00032.1"/>
    <property type="molecule type" value="Genomic_DNA"/>
</dbReference>
<accession>A0A837B599</accession>
<proteinExistence type="predicted"/>
<name>A0A837B599_XANVA</name>
<evidence type="ECO:0000313" key="1">
    <source>
        <dbReference type="EMBL" id="KFA00032.1"/>
    </source>
</evidence>
<dbReference type="RefSeq" id="WP_010368889.1">
    <property type="nucleotide sequence ID" value="NZ_AKBN02000057.1"/>
</dbReference>
<dbReference type="AlphaFoldDB" id="A0A837B599"/>
<organism evidence="1">
    <name type="scientific">Xanthomonas vasicola pv. vasculorum NCPPB 890</name>
    <dbReference type="NCBI Taxonomy" id="1184265"/>
    <lineage>
        <taxon>Bacteria</taxon>
        <taxon>Pseudomonadati</taxon>
        <taxon>Pseudomonadota</taxon>
        <taxon>Gammaproteobacteria</taxon>
        <taxon>Lysobacterales</taxon>
        <taxon>Lysobacteraceae</taxon>
        <taxon>Xanthomonas</taxon>
    </lineage>
</organism>
<comment type="caution">
    <text evidence="1">The sequence shown here is derived from an EMBL/GenBank/DDBJ whole genome shotgun (WGS) entry which is preliminary data.</text>
</comment>
<sequence length="66" mass="7104">MTSPAKPLANRIADADALASRWLADGNQAAEAGHQAKAEQCYAKAQHWKDRYTLLTGQGDRPAPKA</sequence>
<protein>
    <submittedName>
        <fullName evidence="1">Uncharacterized protein</fullName>
    </submittedName>
</protein>
<reference evidence="1" key="1">
    <citation type="submission" date="2012-05" db="EMBL/GenBank/DDBJ databases">
        <authorList>
            <person name="Studholme D.J."/>
            <person name="Wasukira A."/>
            <person name="Grant M."/>
        </authorList>
    </citation>
    <scope>NUCLEOTIDE SEQUENCE [LARGE SCALE GENOMIC DNA]</scope>
    <source>
        <strain evidence="1">NCPPB 890</strain>
    </source>
</reference>
<gene>
    <name evidence="1" type="ORF">A11K_0124680</name>
</gene>